<dbReference type="FunFam" id="3.30.420.40:FF:000028">
    <property type="entry name" value="heat shock 70 kDa protein-like"/>
    <property type="match status" value="1"/>
</dbReference>
<dbReference type="OrthoDB" id="2401965at2759"/>
<dbReference type="PRINTS" id="PR00301">
    <property type="entry name" value="HEATSHOCK70"/>
</dbReference>
<gene>
    <name evidence="4" type="ORF">Pfra01_002643000</name>
</gene>
<dbReference type="Pfam" id="PF00012">
    <property type="entry name" value="HSP70"/>
    <property type="match status" value="1"/>
</dbReference>
<dbReference type="PROSITE" id="PS01036">
    <property type="entry name" value="HSP70_3"/>
    <property type="match status" value="1"/>
</dbReference>
<dbReference type="PANTHER" id="PTHR19375">
    <property type="entry name" value="HEAT SHOCK PROTEIN 70KDA"/>
    <property type="match status" value="1"/>
</dbReference>
<dbReference type="Proteomes" id="UP001165121">
    <property type="component" value="Unassembled WGS sequence"/>
</dbReference>
<evidence type="ECO:0000313" key="4">
    <source>
        <dbReference type="EMBL" id="GMF60812.1"/>
    </source>
</evidence>
<name>A0A9W6Y9Z6_9STRA</name>
<dbReference type="Gene3D" id="3.30.420.40">
    <property type="match status" value="2"/>
</dbReference>
<proteinExistence type="inferred from homology"/>
<evidence type="ECO:0000256" key="3">
    <source>
        <dbReference type="ARBA" id="ARBA00022840"/>
    </source>
</evidence>
<evidence type="ECO:0000313" key="5">
    <source>
        <dbReference type="Proteomes" id="UP001165121"/>
    </source>
</evidence>
<organism evidence="4 5">
    <name type="scientific">Phytophthora fragariaefolia</name>
    <dbReference type="NCBI Taxonomy" id="1490495"/>
    <lineage>
        <taxon>Eukaryota</taxon>
        <taxon>Sar</taxon>
        <taxon>Stramenopiles</taxon>
        <taxon>Oomycota</taxon>
        <taxon>Peronosporomycetes</taxon>
        <taxon>Peronosporales</taxon>
        <taxon>Peronosporaceae</taxon>
        <taxon>Phytophthora</taxon>
    </lineage>
</organism>
<accession>A0A9W6Y9Z6</accession>
<reference evidence="4" key="1">
    <citation type="submission" date="2023-04" db="EMBL/GenBank/DDBJ databases">
        <title>Phytophthora fragariaefolia NBRC 109709.</title>
        <authorList>
            <person name="Ichikawa N."/>
            <person name="Sato H."/>
            <person name="Tonouchi N."/>
        </authorList>
    </citation>
    <scope>NUCLEOTIDE SEQUENCE</scope>
    <source>
        <strain evidence="4">NBRC 109709</strain>
    </source>
</reference>
<dbReference type="InterPro" id="IPR013126">
    <property type="entry name" value="Hsp_70_fam"/>
</dbReference>
<dbReference type="GO" id="GO:0140662">
    <property type="term" value="F:ATP-dependent protein folding chaperone"/>
    <property type="evidence" value="ECO:0007669"/>
    <property type="project" value="InterPro"/>
</dbReference>
<protein>
    <submittedName>
        <fullName evidence="4">Unnamed protein product</fullName>
    </submittedName>
</protein>
<evidence type="ECO:0000256" key="2">
    <source>
        <dbReference type="ARBA" id="ARBA00022741"/>
    </source>
</evidence>
<dbReference type="GO" id="GO:0005524">
    <property type="term" value="F:ATP binding"/>
    <property type="evidence" value="ECO:0007669"/>
    <property type="project" value="UniProtKB-KW"/>
</dbReference>
<dbReference type="SUPFAM" id="SSF53067">
    <property type="entry name" value="Actin-like ATPase domain"/>
    <property type="match status" value="2"/>
</dbReference>
<keyword evidence="2" id="KW-0547">Nucleotide-binding</keyword>
<comment type="caution">
    <text evidence="4">The sequence shown here is derived from an EMBL/GenBank/DDBJ whole genome shotgun (WGS) entry which is preliminary data.</text>
</comment>
<sequence>MQGDAHDGVCFALDVPGQRDCVTPVQIGSAVVSHLRSMAHRFVGHDQITKAVIAVPVDFNARQRDATVAAFRGAGLEVSRVLEEPTAAAIAYGLHQDPDVSFMLVFDFGGGTLDVSLLFARNGAISVLDTMGDNHLGGEDVDAQLTAWLVKEFQAQLGTAITSLGTESEVNDSGDDDVREPPCTLAGVRRAAELLKRRLTDAPAASASCVWKKGEASIRAEVKTTRAQFEELCSPLLERTMIPVREILEANNMETEEIDAVVLVGGSSRIPWVRQRLTKMFQGRAPLSTIDPDLAVAYGAARTLD</sequence>
<dbReference type="PROSITE" id="PS00329">
    <property type="entry name" value="HSP70_2"/>
    <property type="match status" value="1"/>
</dbReference>
<dbReference type="InterPro" id="IPR018181">
    <property type="entry name" value="Heat_shock_70_CS"/>
</dbReference>
<dbReference type="Gene3D" id="3.90.640.10">
    <property type="entry name" value="Actin, Chain A, domain 4"/>
    <property type="match status" value="1"/>
</dbReference>
<evidence type="ECO:0000256" key="1">
    <source>
        <dbReference type="ARBA" id="ARBA00007381"/>
    </source>
</evidence>
<dbReference type="EMBL" id="BSXT01005534">
    <property type="protein sequence ID" value="GMF60812.1"/>
    <property type="molecule type" value="Genomic_DNA"/>
</dbReference>
<keyword evidence="5" id="KW-1185">Reference proteome</keyword>
<dbReference type="InterPro" id="IPR043129">
    <property type="entry name" value="ATPase_NBD"/>
</dbReference>
<dbReference type="AlphaFoldDB" id="A0A9W6Y9Z6"/>
<comment type="similarity">
    <text evidence="1">Belongs to the heat shock protein 70 family.</text>
</comment>
<keyword evidence="3" id="KW-0067">ATP-binding</keyword>